<keyword evidence="4" id="KW-1185">Reference proteome</keyword>
<feature type="chain" id="PRO_5012861148" evidence="1">
    <location>
        <begin position="20"/>
        <end position="468"/>
    </location>
</feature>
<dbReference type="AlphaFoldDB" id="A0A1M5C5X0"/>
<dbReference type="OrthoDB" id="9802793at2"/>
<feature type="domain" description="Amidohydrolase-related" evidence="2">
    <location>
        <begin position="74"/>
        <end position="408"/>
    </location>
</feature>
<dbReference type="Pfam" id="PF01979">
    <property type="entry name" value="Amidohydro_1"/>
    <property type="match status" value="1"/>
</dbReference>
<name>A0A1M5C5X0_9BACT</name>
<sequence>MKKIVLLFFALLLSPAGYAQEKGSVLISGGTLITITDGNKENTDLLIEDGVITEIGRDLSAPDGVETIDASGKYVMPGIVDAHSHIAAVDVNEWTHPVTAEVTMEESIDPNDINMYWALAGGVTSIHLMHGSANVIGGQNETLKLRYGGDMDELRFEGAPRTIKFALGENPTRVHGQRFNVQPRTRMGVEQIVRDHFDAAFDYQRNRREYLEAREAYEEGARGEAPVPVAKNARMEVLVDILEGDIRVHCHSYRADEIMMLMRVFDDYGIENYTFQHANEAFKVAPELRKNGAYTSVFSDWWAYKFEVYYSTAFNASILNANGVINSINSDSGELIRHLNHEAAKTVHYGGTSKQDALRMITINPAMQLGIDDKVGSIEEGKHGDIAIWSGHPLSIYSMAEATFVDGKKYFDRDKDADDMRLEVNPEEDFEHAGRRWYEEHGRRGGTCLRGAEVRFNEQGMHFRHQTR</sequence>
<dbReference type="SUPFAM" id="SSF51338">
    <property type="entry name" value="Composite domain of metallo-dependent hydrolases"/>
    <property type="match status" value="1"/>
</dbReference>
<dbReference type="RefSeq" id="WP_073063207.1">
    <property type="nucleotide sequence ID" value="NZ_FQUS01000009.1"/>
</dbReference>
<organism evidence="3 4">
    <name type="scientific">Fodinibius roseus</name>
    <dbReference type="NCBI Taxonomy" id="1194090"/>
    <lineage>
        <taxon>Bacteria</taxon>
        <taxon>Pseudomonadati</taxon>
        <taxon>Balneolota</taxon>
        <taxon>Balneolia</taxon>
        <taxon>Balneolales</taxon>
        <taxon>Balneolaceae</taxon>
        <taxon>Fodinibius</taxon>
    </lineage>
</organism>
<dbReference type="InterPro" id="IPR011059">
    <property type="entry name" value="Metal-dep_hydrolase_composite"/>
</dbReference>
<dbReference type="InterPro" id="IPR006680">
    <property type="entry name" value="Amidohydro-rel"/>
</dbReference>
<dbReference type="Gene3D" id="3.20.20.140">
    <property type="entry name" value="Metal-dependent hydrolases"/>
    <property type="match status" value="1"/>
</dbReference>
<dbReference type="PANTHER" id="PTHR43135">
    <property type="entry name" value="ALPHA-D-RIBOSE 1-METHYLPHOSPHONATE 5-TRIPHOSPHATE DIPHOSPHATASE"/>
    <property type="match status" value="1"/>
</dbReference>
<dbReference type="InterPro" id="IPR032466">
    <property type="entry name" value="Metal_Hydrolase"/>
</dbReference>
<accession>A0A1M5C5X0</accession>
<feature type="signal peptide" evidence="1">
    <location>
        <begin position="1"/>
        <end position="19"/>
    </location>
</feature>
<evidence type="ECO:0000313" key="4">
    <source>
        <dbReference type="Proteomes" id="UP000184041"/>
    </source>
</evidence>
<dbReference type="STRING" id="1194090.SAMN05443144_109111"/>
<gene>
    <name evidence="3" type="ORF">SAMN05443144_109111</name>
</gene>
<dbReference type="InterPro" id="IPR051781">
    <property type="entry name" value="Metallo-dep_Hydrolase"/>
</dbReference>
<proteinExistence type="predicted"/>
<dbReference type="GO" id="GO:0016810">
    <property type="term" value="F:hydrolase activity, acting on carbon-nitrogen (but not peptide) bonds"/>
    <property type="evidence" value="ECO:0007669"/>
    <property type="project" value="InterPro"/>
</dbReference>
<evidence type="ECO:0000256" key="1">
    <source>
        <dbReference type="SAM" id="SignalP"/>
    </source>
</evidence>
<keyword evidence="1" id="KW-0732">Signal</keyword>
<evidence type="ECO:0000313" key="3">
    <source>
        <dbReference type="EMBL" id="SHF50164.1"/>
    </source>
</evidence>
<dbReference type="SUPFAM" id="SSF51556">
    <property type="entry name" value="Metallo-dependent hydrolases"/>
    <property type="match status" value="1"/>
</dbReference>
<dbReference type="Proteomes" id="UP000184041">
    <property type="component" value="Unassembled WGS sequence"/>
</dbReference>
<dbReference type="EMBL" id="FQUS01000009">
    <property type="protein sequence ID" value="SHF50164.1"/>
    <property type="molecule type" value="Genomic_DNA"/>
</dbReference>
<protein>
    <submittedName>
        <fullName evidence="3">Imidazolonepropionase</fullName>
    </submittedName>
</protein>
<evidence type="ECO:0000259" key="2">
    <source>
        <dbReference type="Pfam" id="PF01979"/>
    </source>
</evidence>
<reference evidence="3 4" key="1">
    <citation type="submission" date="2016-11" db="EMBL/GenBank/DDBJ databases">
        <authorList>
            <person name="Jaros S."/>
            <person name="Januszkiewicz K."/>
            <person name="Wedrychowicz H."/>
        </authorList>
    </citation>
    <scope>NUCLEOTIDE SEQUENCE [LARGE SCALE GENOMIC DNA]</scope>
    <source>
        <strain evidence="3 4">DSM 21986</strain>
    </source>
</reference>
<dbReference type="PANTHER" id="PTHR43135:SF3">
    <property type="entry name" value="ALPHA-D-RIBOSE 1-METHYLPHOSPHONATE 5-TRIPHOSPHATE DIPHOSPHATASE"/>
    <property type="match status" value="1"/>
</dbReference>